<reference evidence="6" key="1">
    <citation type="journal article" date="2021" name="Nat. Microbiol.">
        <title>Cocultivation of an ultrasmall environmental parasitic bacterium with lytic ability against bacteria associated with wastewater foams.</title>
        <authorList>
            <person name="Batinovic S."/>
            <person name="Rose J.J.A."/>
            <person name="Ratcliffe J."/>
            <person name="Seviour R.J."/>
            <person name="Petrovski S."/>
        </authorList>
    </citation>
    <scope>NUCLEOTIDE SEQUENCE</scope>
    <source>
        <strain evidence="6">CON44</strain>
    </source>
</reference>
<evidence type="ECO:0000256" key="1">
    <source>
        <dbReference type="ARBA" id="ARBA00023015"/>
    </source>
</evidence>
<name>A0A857MM85_9ACTN</name>
<dbReference type="AlphaFoldDB" id="A0A857MM85"/>
<dbReference type="PANTHER" id="PTHR47506">
    <property type="entry name" value="TRANSCRIPTIONAL REGULATORY PROTEIN"/>
    <property type="match status" value="1"/>
</dbReference>
<proteinExistence type="predicted"/>
<gene>
    <name evidence="6" type="ORF">GII30_04440</name>
</gene>
<dbReference type="InterPro" id="IPR054156">
    <property type="entry name" value="YxaF_TetR_C"/>
</dbReference>
<sequence length="184" mass="19634">MLASATAVLAESGPSGVTIDRVLSDSGAPRGSVYHHFPGGRTEIITRAGQSAAEKAIGRYRELAADNDTAGLVDALVDRWKRNLIDHDFRRGCPILALAVDDLSAVPELDGDIADTFVTWRTIAARVLERDGVPAPRSERLATLIVTAVEGAVAMCRSTRSIVPLDDVAAELRALVETALHRPD</sequence>
<evidence type="ECO:0000259" key="5">
    <source>
        <dbReference type="Pfam" id="PF21993"/>
    </source>
</evidence>
<evidence type="ECO:0000256" key="3">
    <source>
        <dbReference type="ARBA" id="ARBA00023163"/>
    </source>
</evidence>
<dbReference type="PANTHER" id="PTHR47506:SF3">
    <property type="entry name" value="HTH-TYPE TRANSCRIPTIONAL REGULATOR LMRA"/>
    <property type="match status" value="1"/>
</dbReference>
<dbReference type="GO" id="GO:0003677">
    <property type="term" value="F:DNA binding"/>
    <property type="evidence" value="ECO:0007669"/>
    <property type="project" value="UniProtKB-KW"/>
</dbReference>
<dbReference type="Pfam" id="PF00440">
    <property type="entry name" value="TetR_N"/>
    <property type="match status" value="1"/>
</dbReference>
<dbReference type="SUPFAM" id="SSF48498">
    <property type="entry name" value="Tetracyclin repressor-like, C-terminal domain"/>
    <property type="match status" value="1"/>
</dbReference>
<keyword evidence="1" id="KW-0805">Transcription regulation</keyword>
<dbReference type="InterPro" id="IPR001647">
    <property type="entry name" value="HTH_TetR"/>
</dbReference>
<feature type="domain" description="Transcriptional regulator LmrA/YxaF-like C-terminal" evidence="5">
    <location>
        <begin position="73"/>
        <end position="170"/>
    </location>
</feature>
<evidence type="ECO:0000259" key="4">
    <source>
        <dbReference type="Pfam" id="PF00440"/>
    </source>
</evidence>
<accession>A0A857MM85</accession>
<keyword evidence="3" id="KW-0804">Transcription</keyword>
<dbReference type="InterPro" id="IPR009057">
    <property type="entry name" value="Homeodomain-like_sf"/>
</dbReference>
<evidence type="ECO:0000313" key="6">
    <source>
        <dbReference type="EMBL" id="QHN41800.1"/>
    </source>
</evidence>
<organism evidence="6">
    <name type="scientific">Gordonia amarae</name>
    <dbReference type="NCBI Taxonomy" id="36821"/>
    <lineage>
        <taxon>Bacteria</taxon>
        <taxon>Bacillati</taxon>
        <taxon>Actinomycetota</taxon>
        <taxon>Actinomycetes</taxon>
        <taxon>Mycobacteriales</taxon>
        <taxon>Gordoniaceae</taxon>
        <taxon>Gordonia</taxon>
    </lineage>
</organism>
<dbReference type="SUPFAM" id="SSF46689">
    <property type="entry name" value="Homeodomain-like"/>
    <property type="match status" value="1"/>
</dbReference>
<protein>
    <submittedName>
        <fullName evidence="6">TetR family transcriptional regulator</fullName>
    </submittedName>
</protein>
<evidence type="ECO:0000256" key="2">
    <source>
        <dbReference type="ARBA" id="ARBA00023125"/>
    </source>
</evidence>
<keyword evidence="2" id="KW-0238">DNA-binding</keyword>
<dbReference type="Pfam" id="PF21993">
    <property type="entry name" value="TetR_C_13_2"/>
    <property type="match status" value="1"/>
</dbReference>
<dbReference type="EMBL" id="CP045810">
    <property type="protein sequence ID" value="QHN41800.1"/>
    <property type="molecule type" value="Genomic_DNA"/>
</dbReference>
<dbReference type="InterPro" id="IPR036271">
    <property type="entry name" value="Tet_transcr_reg_TetR-rel_C_sf"/>
</dbReference>
<dbReference type="Gene3D" id="1.10.357.10">
    <property type="entry name" value="Tetracycline Repressor, domain 2"/>
    <property type="match status" value="1"/>
</dbReference>
<feature type="domain" description="HTH tetR-type" evidence="4">
    <location>
        <begin position="2"/>
        <end position="39"/>
    </location>
</feature>